<evidence type="ECO:0000256" key="1">
    <source>
        <dbReference type="SAM" id="MobiDB-lite"/>
    </source>
</evidence>
<dbReference type="OrthoDB" id="1709562at2759"/>
<gene>
    <name evidence="2" type="ORF">CQW23_15884</name>
</gene>
<feature type="compositionally biased region" description="Polar residues" evidence="1">
    <location>
        <begin position="249"/>
        <end position="260"/>
    </location>
</feature>
<dbReference type="STRING" id="33114.A0A2G2WNA7"/>
<accession>A0A2G2WNA7</accession>
<organism evidence="2 3">
    <name type="scientific">Capsicum baccatum</name>
    <name type="common">Peruvian pepper</name>
    <dbReference type="NCBI Taxonomy" id="33114"/>
    <lineage>
        <taxon>Eukaryota</taxon>
        <taxon>Viridiplantae</taxon>
        <taxon>Streptophyta</taxon>
        <taxon>Embryophyta</taxon>
        <taxon>Tracheophyta</taxon>
        <taxon>Spermatophyta</taxon>
        <taxon>Magnoliopsida</taxon>
        <taxon>eudicotyledons</taxon>
        <taxon>Gunneridae</taxon>
        <taxon>Pentapetalae</taxon>
        <taxon>asterids</taxon>
        <taxon>lamiids</taxon>
        <taxon>Solanales</taxon>
        <taxon>Solanaceae</taxon>
        <taxon>Solanoideae</taxon>
        <taxon>Capsiceae</taxon>
        <taxon>Capsicum</taxon>
    </lineage>
</organism>
<proteinExistence type="predicted"/>
<sequence length="404" mass="44539">MKASYSSVLLGKEEKSSPPPPPPPPKMFLSPDFFMEERKKKKVQDFEEQSSDGLKKVKANWGNDSIFGTYGWSEQHSSSSGLSSPLGSELGSTETDETESGEDEDFIAQLTRQMADYMLNDDEEEEEDVSVDENDVADDNRVMNSTPNTVQAVSPNGLAGNWSNYNSMEICYYNQESLGTYVKPGGDSSVNHQMKNSNTVFYSSDDLKRPIQVYHLKDQPTTAKQKKSRGKRVKGTNIESVQKLKNEKNNMQSSTFTNKKTLGGHGHGGDKSYHLHHHPAQSSGVGMRAIFLGGGSGSINGPSGTGVFLPRTINNPNPTTTEPKKKSGSSTVLIPARVLQALQQHFNHMDALSQSNTCAVSSSHLPKHENETEDLVSKENLVRSEDQTSVVNDQEVQLPQEWTY</sequence>
<protein>
    <submittedName>
        <fullName evidence="2">Uncharacterized protein</fullName>
    </submittedName>
</protein>
<keyword evidence="3" id="KW-1185">Reference proteome</keyword>
<feature type="region of interest" description="Disordered" evidence="1">
    <location>
        <begin position="39"/>
        <end position="58"/>
    </location>
</feature>
<feature type="compositionally biased region" description="Low complexity" evidence="1">
    <location>
        <begin position="77"/>
        <end position="93"/>
    </location>
</feature>
<dbReference type="PANTHER" id="PTHR33356">
    <property type="entry name" value="TIP41-LIKE PROTEIN"/>
    <property type="match status" value="1"/>
</dbReference>
<feature type="region of interest" description="Disordered" evidence="1">
    <location>
        <begin position="1"/>
        <end position="32"/>
    </location>
</feature>
<name>A0A2G2WNA7_CAPBA</name>
<dbReference type="Proteomes" id="UP000224567">
    <property type="component" value="Unassembled WGS sequence"/>
</dbReference>
<comment type="caution">
    <text evidence="2">The sequence shown here is derived from an EMBL/GenBank/DDBJ whole genome shotgun (WGS) entry which is preliminary data.</text>
</comment>
<dbReference type="AlphaFoldDB" id="A0A2G2WNA7"/>
<dbReference type="PANTHER" id="PTHR33356:SF16">
    <property type="entry name" value="G PATCH DOMAIN PROTEIN"/>
    <property type="match status" value="1"/>
</dbReference>
<reference evidence="2 3" key="1">
    <citation type="journal article" date="2017" name="Genome Biol.">
        <title>New reference genome sequences of hot pepper reveal the massive evolution of plant disease-resistance genes by retroduplication.</title>
        <authorList>
            <person name="Kim S."/>
            <person name="Park J."/>
            <person name="Yeom S.I."/>
            <person name="Kim Y.M."/>
            <person name="Seo E."/>
            <person name="Kim K.T."/>
            <person name="Kim M.S."/>
            <person name="Lee J.M."/>
            <person name="Cheong K."/>
            <person name="Shin H.S."/>
            <person name="Kim S.B."/>
            <person name="Han K."/>
            <person name="Lee J."/>
            <person name="Park M."/>
            <person name="Lee H.A."/>
            <person name="Lee H.Y."/>
            <person name="Lee Y."/>
            <person name="Oh S."/>
            <person name="Lee J.H."/>
            <person name="Choi E."/>
            <person name="Choi E."/>
            <person name="Lee S.E."/>
            <person name="Jeon J."/>
            <person name="Kim H."/>
            <person name="Choi G."/>
            <person name="Song H."/>
            <person name="Lee J."/>
            <person name="Lee S.C."/>
            <person name="Kwon J.K."/>
            <person name="Lee H.Y."/>
            <person name="Koo N."/>
            <person name="Hong Y."/>
            <person name="Kim R.W."/>
            <person name="Kang W.H."/>
            <person name="Huh J.H."/>
            <person name="Kang B.C."/>
            <person name="Yang T.J."/>
            <person name="Lee Y.H."/>
            <person name="Bennetzen J.L."/>
            <person name="Choi D."/>
        </authorList>
    </citation>
    <scope>NUCLEOTIDE SEQUENCE [LARGE SCALE GENOMIC DNA]</scope>
    <source>
        <strain evidence="3">cv. PBC81</strain>
    </source>
</reference>
<feature type="region of interest" description="Disordered" evidence="1">
    <location>
        <begin position="69"/>
        <end position="105"/>
    </location>
</feature>
<feature type="compositionally biased region" description="Pro residues" evidence="1">
    <location>
        <begin position="17"/>
        <end position="26"/>
    </location>
</feature>
<evidence type="ECO:0000313" key="2">
    <source>
        <dbReference type="EMBL" id="PHT46726.1"/>
    </source>
</evidence>
<feature type="region of interest" description="Disordered" evidence="1">
    <location>
        <begin position="248"/>
        <end position="280"/>
    </location>
</feature>
<evidence type="ECO:0000313" key="3">
    <source>
        <dbReference type="Proteomes" id="UP000224567"/>
    </source>
</evidence>
<dbReference type="EMBL" id="MLFT02000006">
    <property type="protein sequence ID" value="PHT46726.1"/>
    <property type="molecule type" value="Genomic_DNA"/>
</dbReference>
<reference evidence="3" key="2">
    <citation type="journal article" date="2017" name="J. Anim. Genet.">
        <title>Multiple reference genome sequences of hot pepper reveal the massive evolution of plant disease resistance genes by retroduplication.</title>
        <authorList>
            <person name="Kim S."/>
            <person name="Park J."/>
            <person name="Yeom S.-I."/>
            <person name="Kim Y.-M."/>
            <person name="Seo E."/>
            <person name="Kim K.-T."/>
            <person name="Kim M.-S."/>
            <person name="Lee J.M."/>
            <person name="Cheong K."/>
            <person name="Shin H.-S."/>
            <person name="Kim S.-B."/>
            <person name="Han K."/>
            <person name="Lee J."/>
            <person name="Park M."/>
            <person name="Lee H.-A."/>
            <person name="Lee H.-Y."/>
            <person name="Lee Y."/>
            <person name="Oh S."/>
            <person name="Lee J.H."/>
            <person name="Choi E."/>
            <person name="Choi E."/>
            <person name="Lee S.E."/>
            <person name="Jeon J."/>
            <person name="Kim H."/>
            <person name="Choi G."/>
            <person name="Song H."/>
            <person name="Lee J."/>
            <person name="Lee S.-C."/>
            <person name="Kwon J.-K."/>
            <person name="Lee H.-Y."/>
            <person name="Koo N."/>
            <person name="Hong Y."/>
            <person name="Kim R.W."/>
            <person name="Kang W.-H."/>
            <person name="Huh J.H."/>
            <person name="Kang B.-C."/>
            <person name="Yang T.-J."/>
            <person name="Lee Y.-H."/>
            <person name="Bennetzen J.L."/>
            <person name="Choi D."/>
        </authorList>
    </citation>
    <scope>NUCLEOTIDE SEQUENCE [LARGE SCALE GENOMIC DNA]</scope>
    <source>
        <strain evidence="3">cv. PBC81</strain>
    </source>
</reference>
<feature type="compositionally biased region" description="Acidic residues" evidence="1">
    <location>
        <begin position="94"/>
        <end position="105"/>
    </location>
</feature>